<gene>
    <name evidence="3" type="ORF">METZ01_LOCUS43459</name>
</gene>
<name>A0A381RFM6_9ZZZZ</name>
<reference evidence="3" key="1">
    <citation type="submission" date="2018-05" db="EMBL/GenBank/DDBJ databases">
        <authorList>
            <person name="Lanie J.A."/>
            <person name="Ng W.-L."/>
            <person name="Kazmierczak K.M."/>
            <person name="Andrzejewski T.M."/>
            <person name="Davidsen T.M."/>
            <person name="Wayne K.J."/>
            <person name="Tettelin H."/>
            <person name="Glass J.I."/>
            <person name="Rusch D."/>
            <person name="Podicherti R."/>
            <person name="Tsui H.-C.T."/>
            <person name="Winkler M.E."/>
        </authorList>
    </citation>
    <scope>NUCLEOTIDE SEQUENCE</scope>
</reference>
<proteinExistence type="predicted"/>
<dbReference type="InterPro" id="IPR006680">
    <property type="entry name" value="Amidohydro-rel"/>
</dbReference>
<dbReference type="PANTHER" id="PTHR21240">
    <property type="entry name" value="2-AMINO-3-CARBOXYLMUCONATE-6-SEMIALDEHYDE DECARBOXYLASE"/>
    <property type="match status" value="1"/>
</dbReference>
<dbReference type="Pfam" id="PF04909">
    <property type="entry name" value="Amidohydro_2"/>
    <property type="match status" value="1"/>
</dbReference>
<dbReference type="InterPro" id="IPR032465">
    <property type="entry name" value="ACMSD"/>
</dbReference>
<dbReference type="PANTHER" id="PTHR21240:SF28">
    <property type="entry name" value="ISO-OROTATE DECARBOXYLASE (EUROFUNG)"/>
    <property type="match status" value="1"/>
</dbReference>
<dbReference type="Gene3D" id="3.20.20.140">
    <property type="entry name" value="Metal-dependent hydrolases"/>
    <property type="match status" value="1"/>
</dbReference>
<feature type="domain" description="Amidohydrolase-related" evidence="2">
    <location>
        <begin position="83"/>
        <end position="283"/>
    </location>
</feature>
<dbReference type="GO" id="GO:0016787">
    <property type="term" value="F:hydrolase activity"/>
    <property type="evidence" value="ECO:0007669"/>
    <property type="project" value="InterPro"/>
</dbReference>
<dbReference type="AlphaFoldDB" id="A0A381RFM6"/>
<organism evidence="3">
    <name type="scientific">marine metagenome</name>
    <dbReference type="NCBI Taxonomy" id="408172"/>
    <lineage>
        <taxon>unclassified sequences</taxon>
        <taxon>metagenomes</taxon>
        <taxon>ecological metagenomes</taxon>
    </lineage>
</organism>
<evidence type="ECO:0000256" key="1">
    <source>
        <dbReference type="ARBA" id="ARBA00023239"/>
    </source>
</evidence>
<keyword evidence="1" id="KW-0456">Lyase</keyword>
<evidence type="ECO:0000313" key="3">
    <source>
        <dbReference type="EMBL" id="SUZ90605.1"/>
    </source>
</evidence>
<dbReference type="GO" id="GO:0016831">
    <property type="term" value="F:carboxy-lyase activity"/>
    <property type="evidence" value="ECO:0007669"/>
    <property type="project" value="InterPro"/>
</dbReference>
<sequence>MSADAMYDLNWITSVDDHIIEPPDLWVTRVPAKYKDVAPRVITEDDGSEHWVYEDVKNMTGGLGASAGRKPEDITAVGFPYSEMRPGCYDARARLEDMDKGNILASLNFPSLPRFCGQLFYEAKDKELALLCLKAYNDWMVDEWCAVEPGRFIPLAIIPLWDPLLAVEELERVYEKGVRSFCFSENFEPLGLPTIHTGHWNPVLASANEMDMVLSIHIGSSSTFHRISSDSPFMANFSLGMIRPMGCLMDWIFSGLFQKFPNIKIALSEGSIGWIPWVLERAQQVYDT</sequence>
<dbReference type="InterPro" id="IPR032466">
    <property type="entry name" value="Metal_Hydrolase"/>
</dbReference>
<dbReference type="SUPFAM" id="SSF51556">
    <property type="entry name" value="Metallo-dependent hydrolases"/>
    <property type="match status" value="1"/>
</dbReference>
<feature type="non-terminal residue" evidence="3">
    <location>
        <position position="288"/>
    </location>
</feature>
<protein>
    <recommendedName>
        <fullName evidence="2">Amidohydrolase-related domain-containing protein</fullName>
    </recommendedName>
</protein>
<accession>A0A381RFM6</accession>
<evidence type="ECO:0000259" key="2">
    <source>
        <dbReference type="Pfam" id="PF04909"/>
    </source>
</evidence>
<dbReference type="GO" id="GO:0019748">
    <property type="term" value="P:secondary metabolic process"/>
    <property type="evidence" value="ECO:0007669"/>
    <property type="project" value="TreeGrafter"/>
</dbReference>
<dbReference type="GO" id="GO:0005737">
    <property type="term" value="C:cytoplasm"/>
    <property type="evidence" value="ECO:0007669"/>
    <property type="project" value="TreeGrafter"/>
</dbReference>
<dbReference type="EMBL" id="UINC01001909">
    <property type="protein sequence ID" value="SUZ90605.1"/>
    <property type="molecule type" value="Genomic_DNA"/>
</dbReference>